<dbReference type="Pfam" id="PF13673">
    <property type="entry name" value="Acetyltransf_10"/>
    <property type="match status" value="1"/>
</dbReference>
<dbReference type="InterPro" id="IPR052523">
    <property type="entry name" value="Trichothecene_AcTrans"/>
</dbReference>
<feature type="chain" id="PRO_5043033281" description="N-acetyltransferase domain-containing protein" evidence="1">
    <location>
        <begin position="23"/>
        <end position="274"/>
    </location>
</feature>
<sequence length="274" mass="30954">MVFKRAARRLLCLALLLGLTTALAIAALQPQTAMEDVNAPPRYMRVPHRLHDGPTLRLATKDDLDGIMRIVRAGFPDDPEVDYRFPARGTYPEDYLKWTRLEYEHYIEQPDKFVVHLAEIPDHSGSEVVMEPVALAVWDTAVLTKANGTDEGLDERRDANKEHCKAFTESAGKAFAKYFAKYAEKQIHLWLIVTHPNFRRRGAGSVLMKWGIDAAEQKGWPVTVFASPMGELLYSHLGFRRIATKIVQVDDEPQKLTSAIMEKQSKQGLLEGLL</sequence>
<dbReference type="InterPro" id="IPR000182">
    <property type="entry name" value="GNAT_dom"/>
</dbReference>
<dbReference type="Gene3D" id="3.40.630.30">
    <property type="match status" value="1"/>
</dbReference>
<dbReference type="GO" id="GO:0016747">
    <property type="term" value="F:acyltransferase activity, transferring groups other than amino-acyl groups"/>
    <property type="evidence" value="ECO:0007669"/>
    <property type="project" value="InterPro"/>
</dbReference>
<name>A0AAN6HBI6_9PEZI</name>
<feature type="domain" description="N-acetyltransferase" evidence="2">
    <location>
        <begin position="54"/>
        <end position="266"/>
    </location>
</feature>
<evidence type="ECO:0000313" key="3">
    <source>
        <dbReference type="EMBL" id="KAK0961920.1"/>
    </source>
</evidence>
<protein>
    <recommendedName>
        <fullName evidence="2">N-acetyltransferase domain-containing protein</fullName>
    </recommendedName>
</protein>
<dbReference type="EMBL" id="JAUJLE010000303">
    <property type="protein sequence ID" value="KAK0961920.1"/>
    <property type="molecule type" value="Genomic_DNA"/>
</dbReference>
<dbReference type="CDD" id="cd04301">
    <property type="entry name" value="NAT_SF"/>
    <property type="match status" value="1"/>
</dbReference>
<dbReference type="Proteomes" id="UP001175353">
    <property type="component" value="Unassembled WGS sequence"/>
</dbReference>
<proteinExistence type="predicted"/>
<dbReference type="PROSITE" id="PS51186">
    <property type="entry name" value="GNAT"/>
    <property type="match status" value="1"/>
</dbReference>
<dbReference type="AlphaFoldDB" id="A0AAN6HBI6"/>
<keyword evidence="4" id="KW-1185">Reference proteome</keyword>
<organism evidence="3 4">
    <name type="scientific">Friedmanniomyces endolithicus</name>
    <dbReference type="NCBI Taxonomy" id="329885"/>
    <lineage>
        <taxon>Eukaryota</taxon>
        <taxon>Fungi</taxon>
        <taxon>Dikarya</taxon>
        <taxon>Ascomycota</taxon>
        <taxon>Pezizomycotina</taxon>
        <taxon>Dothideomycetes</taxon>
        <taxon>Dothideomycetidae</taxon>
        <taxon>Mycosphaerellales</taxon>
        <taxon>Teratosphaeriaceae</taxon>
        <taxon>Friedmanniomyces</taxon>
    </lineage>
</organism>
<dbReference type="SUPFAM" id="SSF55729">
    <property type="entry name" value="Acyl-CoA N-acyltransferases (Nat)"/>
    <property type="match status" value="1"/>
</dbReference>
<evidence type="ECO:0000256" key="1">
    <source>
        <dbReference type="SAM" id="SignalP"/>
    </source>
</evidence>
<keyword evidence="1" id="KW-0732">Signal</keyword>
<gene>
    <name evidence="3" type="ORF">LTR91_019697</name>
</gene>
<dbReference type="PANTHER" id="PTHR42791:SF2">
    <property type="entry name" value="N-ACETYLTRANSFERASE DOMAIN-CONTAINING PROTEIN"/>
    <property type="match status" value="1"/>
</dbReference>
<dbReference type="InterPro" id="IPR016181">
    <property type="entry name" value="Acyl_CoA_acyltransferase"/>
</dbReference>
<reference evidence="3" key="1">
    <citation type="submission" date="2023-06" db="EMBL/GenBank/DDBJ databases">
        <title>Black Yeasts Isolated from many extreme environments.</title>
        <authorList>
            <person name="Coleine C."/>
            <person name="Stajich J.E."/>
            <person name="Selbmann L."/>
        </authorList>
    </citation>
    <scope>NUCLEOTIDE SEQUENCE</scope>
    <source>
        <strain evidence="3">CCFEE 5200</strain>
    </source>
</reference>
<evidence type="ECO:0000259" key="2">
    <source>
        <dbReference type="PROSITE" id="PS51186"/>
    </source>
</evidence>
<comment type="caution">
    <text evidence="3">The sequence shown here is derived from an EMBL/GenBank/DDBJ whole genome shotgun (WGS) entry which is preliminary data.</text>
</comment>
<dbReference type="PANTHER" id="PTHR42791">
    <property type="entry name" value="GNAT FAMILY ACETYLTRANSFERASE"/>
    <property type="match status" value="1"/>
</dbReference>
<feature type="signal peptide" evidence="1">
    <location>
        <begin position="1"/>
        <end position="22"/>
    </location>
</feature>
<evidence type="ECO:0000313" key="4">
    <source>
        <dbReference type="Proteomes" id="UP001175353"/>
    </source>
</evidence>
<accession>A0AAN6HBI6</accession>